<reference evidence="13" key="1">
    <citation type="submission" date="2021-02" db="EMBL/GenBank/DDBJ databases">
        <title>Skermanella TT6 skin isolate.</title>
        <authorList>
            <person name="Lee K."/>
            <person name="Ganzorig M."/>
        </authorList>
    </citation>
    <scope>NUCLEOTIDE SEQUENCE</scope>
    <source>
        <strain evidence="13">TT6</strain>
    </source>
</reference>
<dbReference type="CDD" id="cd11322">
    <property type="entry name" value="AmyAc_Glg_BE"/>
    <property type="match status" value="1"/>
</dbReference>
<comment type="similarity">
    <text evidence="4 10">Belongs to the glycosyl hydrolase 13 family. GlgB subfamily.</text>
</comment>
<keyword evidence="7 10" id="KW-0808">Transferase</keyword>
<dbReference type="CDD" id="cd02855">
    <property type="entry name" value="E_set_GBE_prok_N"/>
    <property type="match status" value="1"/>
</dbReference>
<proteinExistence type="inferred from homology"/>
<keyword evidence="6 10" id="KW-0328">Glycosyltransferase</keyword>
<dbReference type="InterPro" id="IPR004193">
    <property type="entry name" value="Glyco_hydro_13_N"/>
</dbReference>
<dbReference type="CDD" id="cd02688">
    <property type="entry name" value="E_set"/>
    <property type="match status" value="1"/>
</dbReference>
<dbReference type="InterPro" id="IPR006047">
    <property type="entry name" value="GH13_cat_dom"/>
</dbReference>
<sequence>MTAYTKNPTSQPAAELSGGSGAKSAETLRQEIEAVVRADHGDPFGILGMHTDGPDGVVTVRTFIPEARRILLIDADSGHPVADLEKVHSDGFWAVTLDDRKNRFRYRFRIDFATHTGEFEDAYSFPPVLGQLDVHLLAEGTHLRSFERLGAHPHEMEGVAGTAFAVWAPNARRVSVIGDFCNWDGRRLPMRKRHECGVWELFVPHVAKGDRYKYEIKGPGGNLMPLKADPYAFRAEMPPHTASVVQGLNDHDWADQDWLRDRARTDWRGKPVSIYECHLSSWKRPDGDGGMRYLTYDELADDLVSYVKEMGYTHIELLPITEFPFDGSWGYQPIGMYAPTSRHGDPVAFSRFVERCHREGIGLLLDWVPGHFPTDPHGLGMFDGTHLYEHADPRQGFHQDWNTLIYNFGRREVSSFLLGSALYWMDQFHFDGIRVDAVASMLYLDYSRQADQWVPNQYGGNENLEAVAFLKRMNELVYANHPGAMTVAEESTSWPGVSRPVYLGGLGFGFKWNMGWMHDTLRFMSKDPIHRRYHHHDLTFGLLYAFSENFVLPLSHDEVVHGKGSLLNKMPGDRWQKFANLRAYYGFMWTHPGKKLLFMGGEFGQEREWNHNQGLDWFLLDDPFHRGVQSLIRDLNHLYRDTAALHELDNEAPGFEWIEANDSDNSVLAFLRYGKDRERPIVSVSNFTPLPRHGYRVGVPLPGFYRERLNTDAGVYGGSDVGNGGGVEAEEVPHHGRPYSVCLTVPPLGTLVLERQMS</sequence>
<evidence type="ECO:0000313" key="14">
    <source>
        <dbReference type="Proteomes" id="UP000595197"/>
    </source>
</evidence>
<feature type="active site" description="Proton donor" evidence="10">
    <location>
        <position position="489"/>
    </location>
</feature>
<keyword evidence="8 10" id="KW-0320">Glycogen biosynthesis</keyword>
<dbReference type="NCBIfam" id="TIGR01515">
    <property type="entry name" value="branching_enzym"/>
    <property type="match status" value="1"/>
</dbReference>
<dbReference type="InterPro" id="IPR044143">
    <property type="entry name" value="GlgB_N_E_set_prok"/>
</dbReference>
<evidence type="ECO:0000313" key="13">
    <source>
        <dbReference type="EMBL" id="QQP87314.1"/>
    </source>
</evidence>
<dbReference type="InterPro" id="IPR017853">
    <property type="entry name" value="GH"/>
</dbReference>
<keyword evidence="14" id="KW-1185">Reference proteome</keyword>
<feature type="active site" description="Nucleophile" evidence="10">
    <location>
        <position position="436"/>
    </location>
</feature>
<dbReference type="HAMAP" id="MF_00685">
    <property type="entry name" value="GlgB"/>
    <property type="match status" value="1"/>
</dbReference>
<evidence type="ECO:0000256" key="5">
    <source>
        <dbReference type="ARBA" id="ARBA00022600"/>
    </source>
</evidence>
<dbReference type="InterPro" id="IPR006048">
    <property type="entry name" value="A-amylase/branching_C"/>
</dbReference>
<dbReference type="InterPro" id="IPR013780">
    <property type="entry name" value="Glyco_hydro_b"/>
</dbReference>
<dbReference type="Proteomes" id="UP000595197">
    <property type="component" value="Chromosome"/>
</dbReference>
<evidence type="ECO:0000256" key="4">
    <source>
        <dbReference type="ARBA" id="ARBA00009000"/>
    </source>
</evidence>
<dbReference type="Gene3D" id="2.60.40.1180">
    <property type="entry name" value="Golgi alpha-mannosidase II"/>
    <property type="match status" value="1"/>
</dbReference>
<evidence type="ECO:0000256" key="2">
    <source>
        <dbReference type="ARBA" id="ARBA00002953"/>
    </source>
</evidence>
<dbReference type="Gene3D" id="2.60.40.10">
    <property type="entry name" value="Immunoglobulins"/>
    <property type="match status" value="2"/>
</dbReference>
<dbReference type="InterPro" id="IPR014756">
    <property type="entry name" value="Ig_E-set"/>
</dbReference>
<keyword evidence="9 10" id="KW-0119">Carbohydrate metabolism</keyword>
<dbReference type="Pfam" id="PF02922">
    <property type="entry name" value="CBM_48"/>
    <property type="match status" value="1"/>
</dbReference>
<name>A0ABX7B0X8_9PROT</name>
<comment type="pathway">
    <text evidence="3 10">Glycan biosynthesis; glycogen biosynthesis.</text>
</comment>
<dbReference type="EC" id="2.4.1.18" evidence="10"/>
<evidence type="ECO:0000256" key="7">
    <source>
        <dbReference type="ARBA" id="ARBA00022679"/>
    </source>
</evidence>
<dbReference type="RefSeq" id="WP_201070032.1">
    <property type="nucleotide sequence ID" value="NZ_CP067420.1"/>
</dbReference>
<evidence type="ECO:0000259" key="12">
    <source>
        <dbReference type="SMART" id="SM00642"/>
    </source>
</evidence>
<dbReference type="SUPFAM" id="SSF81296">
    <property type="entry name" value="E set domains"/>
    <property type="match status" value="2"/>
</dbReference>
<dbReference type="Pfam" id="PF02806">
    <property type="entry name" value="Alpha-amylase_C"/>
    <property type="match status" value="1"/>
</dbReference>
<dbReference type="PIRSF" id="PIRSF000463">
    <property type="entry name" value="GlgB"/>
    <property type="match status" value="1"/>
</dbReference>
<evidence type="ECO:0000256" key="10">
    <source>
        <dbReference type="HAMAP-Rule" id="MF_00685"/>
    </source>
</evidence>
<dbReference type="InterPro" id="IPR037439">
    <property type="entry name" value="Branching_enzy"/>
</dbReference>
<evidence type="ECO:0000256" key="11">
    <source>
        <dbReference type="SAM" id="MobiDB-lite"/>
    </source>
</evidence>
<dbReference type="InterPro" id="IPR054169">
    <property type="entry name" value="GlgB_N"/>
</dbReference>
<dbReference type="InterPro" id="IPR013783">
    <property type="entry name" value="Ig-like_fold"/>
</dbReference>
<dbReference type="SUPFAM" id="SSF51011">
    <property type="entry name" value="Glycosyl hydrolase domain"/>
    <property type="match status" value="1"/>
</dbReference>
<dbReference type="NCBIfam" id="NF003811">
    <property type="entry name" value="PRK05402.1"/>
    <property type="match status" value="1"/>
</dbReference>
<evidence type="ECO:0000256" key="6">
    <source>
        <dbReference type="ARBA" id="ARBA00022676"/>
    </source>
</evidence>
<dbReference type="Pfam" id="PF22019">
    <property type="entry name" value="GlgB_N"/>
    <property type="match status" value="1"/>
</dbReference>
<feature type="domain" description="Glycosyl hydrolase family 13 catalytic" evidence="12">
    <location>
        <begin position="276"/>
        <end position="625"/>
    </location>
</feature>
<dbReference type="SUPFAM" id="SSF51445">
    <property type="entry name" value="(Trans)glycosidases"/>
    <property type="match status" value="1"/>
</dbReference>
<gene>
    <name evidence="10 13" type="primary">glgB</name>
    <name evidence="13" type="ORF">IGS68_14400</name>
</gene>
<dbReference type="InterPro" id="IPR006407">
    <property type="entry name" value="GlgB"/>
</dbReference>
<dbReference type="GO" id="GO:0003844">
    <property type="term" value="F:1,4-alpha-glucan branching enzyme activity"/>
    <property type="evidence" value="ECO:0007669"/>
    <property type="project" value="UniProtKB-EC"/>
</dbReference>
<dbReference type="Gene3D" id="3.20.20.80">
    <property type="entry name" value="Glycosidases"/>
    <property type="match status" value="1"/>
</dbReference>
<evidence type="ECO:0000256" key="8">
    <source>
        <dbReference type="ARBA" id="ARBA00023056"/>
    </source>
</evidence>
<comment type="catalytic activity">
    <reaction evidence="1 10">
        <text>Transfers a segment of a (1-&gt;4)-alpha-D-glucan chain to a primary hydroxy group in a similar glucan chain.</text>
        <dbReference type="EC" id="2.4.1.18"/>
    </reaction>
</comment>
<dbReference type="EMBL" id="CP067420">
    <property type="protein sequence ID" value="QQP87314.1"/>
    <property type="molecule type" value="Genomic_DNA"/>
</dbReference>
<dbReference type="PANTHER" id="PTHR43651:SF3">
    <property type="entry name" value="1,4-ALPHA-GLUCAN-BRANCHING ENZYME"/>
    <property type="match status" value="1"/>
</dbReference>
<accession>A0ABX7B0X8</accession>
<evidence type="ECO:0000256" key="3">
    <source>
        <dbReference type="ARBA" id="ARBA00004964"/>
    </source>
</evidence>
<dbReference type="NCBIfam" id="NF008967">
    <property type="entry name" value="PRK12313.1"/>
    <property type="match status" value="1"/>
</dbReference>
<evidence type="ECO:0000256" key="1">
    <source>
        <dbReference type="ARBA" id="ARBA00000826"/>
    </source>
</evidence>
<keyword evidence="5 10" id="KW-0321">Glycogen metabolism</keyword>
<feature type="compositionally biased region" description="Polar residues" evidence="11">
    <location>
        <begin position="1"/>
        <end position="12"/>
    </location>
</feature>
<comment type="subunit">
    <text evidence="10">Monomer.</text>
</comment>
<comment type="function">
    <text evidence="2 10">Catalyzes the formation of the alpha-1,6-glucosidic linkages in glycogen by scission of a 1,4-alpha-linked oligosaccharide from growing alpha-1,4-glucan chains and the subsequent attachment of the oligosaccharide to the alpha-1,6 position.</text>
</comment>
<evidence type="ECO:0000256" key="9">
    <source>
        <dbReference type="ARBA" id="ARBA00023277"/>
    </source>
</evidence>
<dbReference type="SMART" id="SM00642">
    <property type="entry name" value="Aamy"/>
    <property type="match status" value="1"/>
</dbReference>
<protein>
    <recommendedName>
        <fullName evidence="10">1,4-alpha-glucan branching enzyme GlgB</fullName>
        <ecNumber evidence="10">2.4.1.18</ecNumber>
    </recommendedName>
    <alternativeName>
        <fullName evidence="10">1,4-alpha-D-glucan:1,4-alpha-D-glucan 6-glucosyl-transferase</fullName>
    </alternativeName>
    <alternativeName>
        <fullName evidence="10">Alpha-(1-&gt;4)-glucan branching enzyme</fullName>
    </alternativeName>
    <alternativeName>
        <fullName evidence="10">Glycogen branching enzyme</fullName>
        <shortName evidence="10">BE</shortName>
    </alternativeName>
</protein>
<feature type="region of interest" description="Disordered" evidence="11">
    <location>
        <begin position="1"/>
        <end position="24"/>
    </location>
</feature>
<dbReference type="PANTHER" id="PTHR43651">
    <property type="entry name" value="1,4-ALPHA-GLUCAN-BRANCHING ENZYME"/>
    <property type="match status" value="1"/>
</dbReference>
<organism evidence="13 14">
    <name type="scientific">Skermanella cutis</name>
    <dbReference type="NCBI Taxonomy" id="2775420"/>
    <lineage>
        <taxon>Bacteria</taxon>
        <taxon>Pseudomonadati</taxon>
        <taxon>Pseudomonadota</taxon>
        <taxon>Alphaproteobacteria</taxon>
        <taxon>Rhodospirillales</taxon>
        <taxon>Azospirillaceae</taxon>
        <taxon>Skermanella</taxon>
    </lineage>
</organism>